<name>B0SZ46_CAUSK</name>
<evidence type="ECO:0000313" key="1">
    <source>
        <dbReference type="EMBL" id="ABZ71957.1"/>
    </source>
</evidence>
<dbReference type="EMBL" id="CP000927">
    <property type="protein sequence ID" value="ABZ71957.1"/>
    <property type="molecule type" value="Genomic_DNA"/>
</dbReference>
<proteinExistence type="predicted"/>
<dbReference type="HOGENOM" id="CLU_3326179_0_0_5"/>
<accession>B0SZ46</accession>
<sequence length="38" mass="3932" precursor="true">MSIAVIQTQRLTPMLCIGAVGCVLAGAVAWRAEKGKTS</sequence>
<dbReference type="AlphaFoldDB" id="B0SZ46"/>
<gene>
    <name evidence="1" type="ordered locus">Caul_2830</name>
</gene>
<dbReference type="KEGG" id="cak:Caul_2830"/>
<reference evidence="1" key="1">
    <citation type="submission" date="2008-01" db="EMBL/GenBank/DDBJ databases">
        <title>Complete sequence of chromosome of Caulobacter sp. K31.</title>
        <authorList>
            <consortium name="US DOE Joint Genome Institute"/>
            <person name="Copeland A."/>
            <person name="Lucas S."/>
            <person name="Lapidus A."/>
            <person name="Barry K."/>
            <person name="Glavina del Rio T."/>
            <person name="Dalin E."/>
            <person name="Tice H."/>
            <person name="Pitluck S."/>
            <person name="Bruce D."/>
            <person name="Goodwin L."/>
            <person name="Thompson L.S."/>
            <person name="Brettin T."/>
            <person name="Detter J.C."/>
            <person name="Han C."/>
            <person name="Schmutz J."/>
            <person name="Larimer F."/>
            <person name="Land M."/>
            <person name="Hauser L."/>
            <person name="Kyrpides N."/>
            <person name="Kim E."/>
            <person name="Stephens C."/>
            <person name="Richardson P."/>
        </authorList>
    </citation>
    <scope>NUCLEOTIDE SEQUENCE [LARGE SCALE GENOMIC DNA]</scope>
    <source>
        <strain evidence="1">K31</strain>
    </source>
</reference>
<organism evidence="1">
    <name type="scientific">Caulobacter sp. (strain K31)</name>
    <dbReference type="NCBI Taxonomy" id="366602"/>
    <lineage>
        <taxon>Bacteria</taxon>
        <taxon>Pseudomonadati</taxon>
        <taxon>Pseudomonadota</taxon>
        <taxon>Alphaproteobacteria</taxon>
        <taxon>Caulobacterales</taxon>
        <taxon>Caulobacteraceae</taxon>
        <taxon>Caulobacter</taxon>
    </lineage>
</organism>
<protein>
    <submittedName>
        <fullName evidence="1">Uncharacterized protein</fullName>
    </submittedName>
</protein>